<name>A0A8H7PWK8_MORIS</name>
<comment type="caution">
    <text evidence="2">The sequence shown here is derived from an EMBL/GenBank/DDBJ whole genome shotgun (WGS) entry which is preliminary data.</text>
</comment>
<keyword evidence="1" id="KW-0812">Transmembrane</keyword>
<gene>
    <name evidence="2" type="ORF">INT43_009004</name>
</gene>
<reference evidence="2" key="1">
    <citation type="submission" date="2020-12" db="EMBL/GenBank/DDBJ databases">
        <title>Metabolic potential, ecology and presence of endohyphal bacteria is reflected in genomic diversity of Mucoromycotina.</title>
        <authorList>
            <person name="Muszewska A."/>
            <person name="Okrasinska A."/>
            <person name="Steczkiewicz K."/>
            <person name="Drgas O."/>
            <person name="Orlowska M."/>
            <person name="Perlinska-Lenart U."/>
            <person name="Aleksandrzak-Piekarczyk T."/>
            <person name="Szatraj K."/>
            <person name="Zielenkiewicz U."/>
            <person name="Pilsyk S."/>
            <person name="Malc E."/>
            <person name="Mieczkowski P."/>
            <person name="Kruszewska J.S."/>
            <person name="Biernat P."/>
            <person name="Pawlowska J."/>
        </authorList>
    </citation>
    <scope>NUCLEOTIDE SEQUENCE</scope>
    <source>
        <strain evidence="2">WA0000067209</strain>
    </source>
</reference>
<dbReference type="EMBL" id="JAEPQZ010000005">
    <property type="protein sequence ID" value="KAG2181421.1"/>
    <property type="molecule type" value="Genomic_DNA"/>
</dbReference>
<keyword evidence="1" id="KW-0472">Membrane</keyword>
<dbReference type="OrthoDB" id="2373093at2759"/>
<dbReference type="AlphaFoldDB" id="A0A8H7PWK8"/>
<feature type="transmembrane region" description="Helical" evidence="1">
    <location>
        <begin position="340"/>
        <end position="360"/>
    </location>
</feature>
<sequence>MATHAPAWMPFANRQHSSYTLGGLTIPFISTPPSALHYSFLGFRGSSAPPVLSHPPDKSPTNTFAGYFRSNKVRPSSSYAESGPYNQRSRQVHAQNELVNVLPIAAVDNRYQTVSRDFTKWQDLTDVSAGQVFVYSTIQSLPQGSLEDYPVFKQDTKGKDFDEKSFVSWQESRLTDSYTQDGHLLYGPSDFEPARPRSFPYFLPMPLKRVLNRHTWTDCEDRESSDDAFRPSISSNNTFRVSQNLQAHYNDQMFKTPERQWTGFLNKPSPAPSSEIMDNMHRNVPTVSSLSLSEISLDKPRPMHHIMSSPYQMADINAVERGFSYRPSPPQDRFWNDQTLLFLFGFLFFPLWWIGAFKAIPSQKPKVYNAYLGNTTVLFEQDILQRPPPRSPSPIVHLRSPKPDLATSTKRRFQQMNRIMTVISMILLLFAAGMLIWYGIGF</sequence>
<dbReference type="Proteomes" id="UP000654370">
    <property type="component" value="Unassembled WGS sequence"/>
</dbReference>
<evidence type="ECO:0000256" key="1">
    <source>
        <dbReference type="SAM" id="Phobius"/>
    </source>
</evidence>
<keyword evidence="3" id="KW-1185">Reference proteome</keyword>
<organism evidence="2 3">
    <name type="scientific">Mortierella isabellina</name>
    <name type="common">Filamentous fungus</name>
    <name type="synonym">Umbelopsis isabellina</name>
    <dbReference type="NCBI Taxonomy" id="91625"/>
    <lineage>
        <taxon>Eukaryota</taxon>
        <taxon>Fungi</taxon>
        <taxon>Fungi incertae sedis</taxon>
        <taxon>Mucoromycota</taxon>
        <taxon>Mucoromycotina</taxon>
        <taxon>Umbelopsidomycetes</taxon>
        <taxon>Umbelopsidales</taxon>
        <taxon>Umbelopsidaceae</taxon>
        <taxon>Umbelopsis</taxon>
    </lineage>
</organism>
<proteinExistence type="predicted"/>
<protein>
    <submittedName>
        <fullName evidence="2">Uncharacterized protein</fullName>
    </submittedName>
</protein>
<keyword evidence="1" id="KW-1133">Transmembrane helix</keyword>
<accession>A0A8H7PWK8</accession>
<evidence type="ECO:0000313" key="2">
    <source>
        <dbReference type="EMBL" id="KAG2181421.1"/>
    </source>
</evidence>
<evidence type="ECO:0000313" key="3">
    <source>
        <dbReference type="Proteomes" id="UP000654370"/>
    </source>
</evidence>
<feature type="transmembrane region" description="Helical" evidence="1">
    <location>
        <begin position="419"/>
        <end position="440"/>
    </location>
</feature>